<feature type="compositionally biased region" description="Low complexity" evidence="1">
    <location>
        <begin position="172"/>
        <end position="195"/>
    </location>
</feature>
<feature type="domain" description="SPOR" evidence="3">
    <location>
        <begin position="368"/>
        <end position="445"/>
    </location>
</feature>
<feature type="compositionally biased region" description="Polar residues" evidence="1">
    <location>
        <begin position="199"/>
        <end position="216"/>
    </location>
</feature>
<proteinExistence type="predicted"/>
<dbReference type="RefSeq" id="WP_099243683.1">
    <property type="nucleotide sequence ID" value="NZ_FXXP01000001.1"/>
</dbReference>
<evidence type="ECO:0000313" key="5">
    <source>
        <dbReference type="Proteomes" id="UP000225972"/>
    </source>
</evidence>
<keyword evidence="2" id="KW-0732">Signal</keyword>
<evidence type="ECO:0000256" key="2">
    <source>
        <dbReference type="SAM" id="SignalP"/>
    </source>
</evidence>
<dbReference type="InterPro" id="IPR007730">
    <property type="entry name" value="SPOR-like_dom"/>
</dbReference>
<dbReference type="EMBL" id="FXXP01000001">
    <property type="protein sequence ID" value="SMX27477.1"/>
    <property type="molecule type" value="Genomic_DNA"/>
</dbReference>
<feature type="signal peptide" evidence="2">
    <location>
        <begin position="1"/>
        <end position="25"/>
    </location>
</feature>
<organism evidence="4 5">
    <name type="scientific">Pelagimonas phthalicica</name>
    <dbReference type="NCBI Taxonomy" id="1037362"/>
    <lineage>
        <taxon>Bacteria</taxon>
        <taxon>Pseudomonadati</taxon>
        <taxon>Pseudomonadota</taxon>
        <taxon>Alphaproteobacteria</taxon>
        <taxon>Rhodobacterales</taxon>
        <taxon>Roseobacteraceae</taxon>
        <taxon>Pelagimonas</taxon>
    </lineage>
</organism>
<dbReference type="SUPFAM" id="SSF110997">
    <property type="entry name" value="Sporulation related repeat"/>
    <property type="match status" value="1"/>
</dbReference>
<sequence>MTLKSLTIFAVLTAGFGIASAPAMAQSNTGKVPVNFPPASFSGKQFVDNNGCVFVRAGFDGAVTWVPRVSRQRKQVCGQKPTFGGSATAAAPAAKPAQAPVQITVPTPQPAPKPQPRAANVRVAKPQGTPLRVATPRAVLAPAPKPKPQVQVRAKPKPMPKPQQIVRRPASKPVAAQPPRVVRQVPRAAAPAVKPTGRAVTTPSYSPCRNGQSTKTVGRHTVTVRCGPQTAPHVTVIRRGEAPGPGKKVYHNRGWQGSQLHLPGNTRIVPRHVYEKRDNSIAYVPAGYRPAWDDDRLNPYRAYQTVDGYRQTQQVWTNTVPRIAVNQARRHKLKEPVIAYHASSATTRAPYISAQNSAVISTRSSPVKATSAARYVEIGVFTTTAKAQAAASRLGQTGLPVKMGYYRKDGQPMQRVMVGPFGSADQVNLALNKVRAVGYTRAYTR</sequence>
<evidence type="ECO:0000313" key="4">
    <source>
        <dbReference type="EMBL" id="SMX27477.1"/>
    </source>
</evidence>
<reference evidence="5" key="1">
    <citation type="submission" date="2017-05" db="EMBL/GenBank/DDBJ databases">
        <authorList>
            <person name="Rodrigo-Torres L."/>
            <person name="Arahal R. D."/>
            <person name="Lucena T."/>
        </authorList>
    </citation>
    <scope>NUCLEOTIDE SEQUENCE [LARGE SCALE GENOMIC DNA]</scope>
    <source>
        <strain evidence="5">CECT 8649</strain>
    </source>
</reference>
<dbReference type="Gene3D" id="3.30.70.1070">
    <property type="entry name" value="Sporulation related repeat"/>
    <property type="match status" value="1"/>
</dbReference>
<dbReference type="Proteomes" id="UP000225972">
    <property type="component" value="Unassembled WGS sequence"/>
</dbReference>
<keyword evidence="5" id="KW-1185">Reference proteome</keyword>
<gene>
    <name evidence="4" type="ORF">TRP8649_01582</name>
</gene>
<dbReference type="AlphaFoldDB" id="A0A238JBE6"/>
<evidence type="ECO:0000256" key="1">
    <source>
        <dbReference type="SAM" id="MobiDB-lite"/>
    </source>
</evidence>
<name>A0A238JBE6_9RHOB</name>
<dbReference type="OrthoDB" id="7843142at2"/>
<evidence type="ECO:0000259" key="3">
    <source>
        <dbReference type="PROSITE" id="PS51724"/>
    </source>
</evidence>
<feature type="region of interest" description="Disordered" evidence="1">
    <location>
        <begin position="142"/>
        <end position="216"/>
    </location>
</feature>
<dbReference type="GO" id="GO:0042834">
    <property type="term" value="F:peptidoglycan binding"/>
    <property type="evidence" value="ECO:0007669"/>
    <property type="project" value="InterPro"/>
</dbReference>
<dbReference type="InterPro" id="IPR036680">
    <property type="entry name" value="SPOR-like_sf"/>
</dbReference>
<protein>
    <submittedName>
        <fullName evidence="4">Sporulation related domain protein</fullName>
    </submittedName>
</protein>
<accession>A0A238JBE6</accession>
<feature type="chain" id="PRO_5012376001" evidence="2">
    <location>
        <begin position="26"/>
        <end position="445"/>
    </location>
</feature>
<dbReference type="Pfam" id="PF05036">
    <property type="entry name" value="SPOR"/>
    <property type="match status" value="1"/>
</dbReference>
<dbReference type="PROSITE" id="PS51724">
    <property type="entry name" value="SPOR"/>
    <property type="match status" value="1"/>
</dbReference>